<gene>
    <name evidence="1" type="ORF">M2283_008833</name>
</gene>
<keyword evidence="2" id="KW-1185">Reference proteome</keyword>
<comment type="caution">
    <text evidence="1">The sequence shown here is derived from an EMBL/GenBank/DDBJ whole genome shotgun (WGS) entry which is preliminary data.</text>
</comment>
<name>A0ABT6M0L2_9ACTN</name>
<sequence>MTPTATLAPRRGTAADWEVESTEAIGAGGTLTIPPARRTEGSGPHWRVCPGDSDWITGSSALQAALEDCLSAVGGLERSA</sequence>
<reference evidence="1 2" key="1">
    <citation type="submission" date="2023-04" db="EMBL/GenBank/DDBJ databases">
        <title>Forest soil microbial communities from Buena Vista Peninsula, Colon Province, Panama.</title>
        <authorList>
            <person name="Bouskill N."/>
        </authorList>
    </citation>
    <scope>NUCLEOTIDE SEQUENCE [LARGE SCALE GENOMIC DNA]</scope>
    <source>
        <strain evidence="1 2">GGS1</strain>
    </source>
</reference>
<accession>A0ABT6M0L2</accession>
<dbReference type="EMBL" id="JARXVH010000023">
    <property type="protein sequence ID" value="MDH6221486.1"/>
    <property type="molecule type" value="Genomic_DNA"/>
</dbReference>
<evidence type="ECO:0000313" key="2">
    <source>
        <dbReference type="Proteomes" id="UP001160499"/>
    </source>
</evidence>
<dbReference type="Proteomes" id="UP001160499">
    <property type="component" value="Unassembled WGS sequence"/>
</dbReference>
<evidence type="ECO:0000313" key="1">
    <source>
        <dbReference type="EMBL" id="MDH6221486.1"/>
    </source>
</evidence>
<organism evidence="1 2">
    <name type="scientific">Streptomyces pseudovenezuelae</name>
    <dbReference type="NCBI Taxonomy" id="67350"/>
    <lineage>
        <taxon>Bacteria</taxon>
        <taxon>Bacillati</taxon>
        <taxon>Actinomycetota</taxon>
        <taxon>Actinomycetes</taxon>
        <taxon>Kitasatosporales</taxon>
        <taxon>Streptomycetaceae</taxon>
        <taxon>Streptomyces</taxon>
        <taxon>Streptomyces aurantiacus group</taxon>
    </lineage>
</organism>
<protein>
    <submittedName>
        <fullName evidence="1">Uncharacterized protein</fullName>
    </submittedName>
</protein>
<proteinExistence type="predicted"/>